<evidence type="ECO:0000313" key="3">
    <source>
        <dbReference type="Proteomes" id="UP000225706"/>
    </source>
</evidence>
<proteinExistence type="predicted"/>
<feature type="region of interest" description="Disordered" evidence="1">
    <location>
        <begin position="246"/>
        <end position="270"/>
    </location>
</feature>
<organism evidence="2 3">
    <name type="scientific">Stylophora pistillata</name>
    <name type="common">Smooth cauliflower coral</name>
    <dbReference type="NCBI Taxonomy" id="50429"/>
    <lineage>
        <taxon>Eukaryota</taxon>
        <taxon>Metazoa</taxon>
        <taxon>Cnidaria</taxon>
        <taxon>Anthozoa</taxon>
        <taxon>Hexacorallia</taxon>
        <taxon>Scleractinia</taxon>
        <taxon>Astrocoeniina</taxon>
        <taxon>Pocilloporidae</taxon>
        <taxon>Stylophora</taxon>
    </lineage>
</organism>
<feature type="compositionally biased region" description="Polar residues" evidence="1">
    <location>
        <begin position="1"/>
        <end position="17"/>
    </location>
</feature>
<dbReference type="PANTHER" id="PTHR21446">
    <property type="entry name" value="DUF3504 DOMAIN-CONTAINING PROTEIN"/>
    <property type="match status" value="1"/>
</dbReference>
<reference evidence="3" key="1">
    <citation type="journal article" date="2017" name="bioRxiv">
        <title>Comparative analysis of the genomes of Stylophora pistillata and Acropora digitifera provides evidence for extensive differences between species of corals.</title>
        <authorList>
            <person name="Voolstra C.R."/>
            <person name="Li Y."/>
            <person name="Liew Y.J."/>
            <person name="Baumgarten S."/>
            <person name="Zoccola D."/>
            <person name="Flot J.-F."/>
            <person name="Tambutte S."/>
            <person name="Allemand D."/>
            <person name="Aranda M."/>
        </authorList>
    </citation>
    <scope>NUCLEOTIDE SEQUENCE [LARGE SCALE GENOMIC DNA]</scope>
</reference>
<evidence type="ECO:0008006" key="4">
    <source>
        <dbReference type="Google" id="ProtNLM"/>
    </source>
</evidence>
<comment type="caution">
    <text evidence="2">The sequence shown here is derived from an EMBL/GenBank/DDBJ whole genome shotgun (WGS) entry which is preliminary data.</text>
</comment>
<keyword evidence="3" id="KW-1185">Reference proteome</keyword>
<dbReference type="PANTHER" id="PTHR21446:SF12">
    <property type="entry name" value="POTASSIUM CHANNEL TETRAMERIZATION DOMAIN CONTAINING 1"/>
    <property type="match status" value="1"/>
</dbReference>
<name>A0A2B4S8B7_STYPI</name>
<sequence length="323" mass="36527">MASQFASVTSEEITQINDEADPENTKKATKFGLAVFKANSLVFYQSVPWKMRSLKSAAFKEAHACLERNTSRQRGAVLATKNHQGGLNDKEDESNGEVLEIPGSKRCQVKLIGKYLSRLNPECSSLFQKPRSPCKSFKPARDAVWYCSTPLGHNTLDMLHFMTTRADFISAYRKLHSCETSFLRLTEDWKMIRDRGELVAVVSMDLSKAFDVIQYPLLLSKLKAYGMDDKSGALLRDYLSVCDTVTTDEDSGSEEDDYGDTEEERNEVDVEPEEPCVHRCLLHCQAPCWIDCRTQPFVTGFALDVIEAHKHVNIVKEQLKVMH</sequence>
<dbReference type="AlphaFoldDB" id="A0A2B4S8B7"/>
<evidence type="ECO:0000313" key="2">
    <source>
        <dbReference type="EMBL" id="PFX24772.1"/>
    </source>
</evidence>
<evidence type="ECO:0000256" key="1">
    <source>
        <dbReference type="SAM" id="MobiDB-lite"/>
    </source>
</evidence>
<gene>
    <name evidence="2" type="ORF">AWC38_SpisGene10619</name>
</gene>
<feature type="region of interest" description="Disordered" evidence="1">
    <location>
        <begin position="1"/>
        <end position="24"/>
    </location>
</feature>
<protein>
    <recommendedName>
        <fullName evidence="4">Reverse transcriptase domain-containing protein</fullName>
    </recommendedName>
</protein>
<dbReference type="InterPro" id="IPR052787">
    <property type="entry name" value="MAVS"/>
</dbReference>
<accession>A0A2B4S8B7</accession>
<dbReference type="Proteomes" id="UP000225706">
    <property type="component" value="Unassembled WGS sequence"/>
</dbReference>
<dbReference type="EMBL" id="LSMT01000167">
    <property type="protein sequence ID" value="PFX24772.1"/>
    <property type="molecule type" value="Genomic_DNA"/>
</dbReference>